<evidence type="ECO:0000313" key="2">
    <source>
        <dbReference type="Proteomes" id="UP001153069"/>
    </source>
</evidence>
<protein>
    <submittedName>
        <fullName evidence="1">Uncharacterized protein</fullName>
    </submittedName>
</protein>
<accession>A0A9N8DWL3</accession>
<evidence type="ECO:0000313" key="1">
    <source>
        <dbReference type="EMBL" id="CAB9509829.1"/>
    </source>
</evidence>
<dbReference type="AlphaFoldDB" id="A0A9N8DWL3"/>
<sequence length="124" mass="14581">MFVSWDKTNQLTFGSTKLPPDHERVNTFVDQDGLAWKMITWWDAYLGHTHPDQVSFYAYPMTDKERQKENAAMKLRDIEYNAQNPHDPKQIVDYDIWYKPANVAMNRHPGNIGHNAITTQFKKL</sequence>
<comment type="caution">
    <text evidence="1">The sequence shown here is derived from an EMBL/GenBank/DDBJ whole genome shotgun (WGS) entry which is preliminary data.</text>
</comment>
<proteinExistence type="predicted"/>
<organism evidence="1 2">
    <name type="scientific">Seminavis robusta</name>
    <dbReference type="NCBI Taxonomy" id="568900"/>
    <lineage>
        <taxon>Eukaryota</taxon>
        <taxon>Sar</taxon>
        <taxon>Stramenopiles</taxon>
        <taxon>Ochrophyta</taxon>
        <taxon>Bacillariophyta</taxon>
        <taxon>Bacillariophyceae</taxon>
        <taxon>Bacillariophycidae</taxon>
        <taxon>Naviculales</taxon>
        <taxon>Naviculaceae</taxon>
        <taxon>Seminavis</taxon>
    </lineage>
</organism>
<dbReference type="Proteomes" id="UP001153069">
    <property type="component" value="Unassembled WGS sequence"/>
</dbReference>
<gene>
    <name evidence="1" type="ORF">SEMRO_407_G136570.1</name>
</gene>
<reference evidence="1" key="1">
    <citation type="submission" date="2020-06" db="EMBL/GenBank/DDBJ databases">
        <authorList>
            <consortium name="Plant Systems Biology data submission"/>
        </authorList>
    </citation>
    <scope>NUCLEOTIDE SEQUENCE</scope>
    <source>
        <strain evidence="1">D6</strain>
    </source>
</reference>
<dbReference type="EMBL" id="CAICTM010000406">
    <property type="protein sequence ID" value="CAB9509829.1"/>
    <property type="molecule type" value="Genomic_DNA"/>
</dbReference>
<keyword evidence="2" id="KW-1185">Reference proteome</keyword>
<name>A0A9N8DWL3_9STRA</name>